<reference evidence="9 10" key="1">
    <citation type="submission" date="2013-11" db="EMBL/GenBank/DDBJ databases">
        <title>Complete genome sequence of Rhizobium gallicum bv. gallicum R602.</title>
        <authorList>
            <person name="Bustos P."/>
            <person name="Santamaria R.I."/>
            <person name="Lozano L."/>
            <person name="Acosta J.L."/>
            <person name="Ormeno-Orrillo E."/>
            <person name="Rogel M.A."/>
            <person name="Romero D."/>
            <person name="Cevallos M.A."/>
            <person name="Martinez-Romero E."/>
            <person name="Gonzalez V."/>
        </authorList>
    </citation>
    <scope>NUCLEOTIDE SEQUENCE [LARGE SCALE GENOMIC DNA]</scope>
    <source>
        <strain evidence="9 10">R602</strain>
    </source>
</reference>
<gene>
    <name evidence="9" type="ORF">RGR602_CH03167</name>
</gene>
<keyword evidence="6 7" id="KW-0472">Membrane</keyword>
<dbReference type="PANTHER" id="PTHR43005">
    <property type="entry name" value="BLR7065 PROTEIN"/>
    <property type="match status" value="1"/>
</dbReference>
<keyword evidence="10" id="KW-1185">Reference proteome</keyword>
<sequence length="299" mass="33047">MSARLARRDHLAAWLFLIPVIIVMLLVAVWPLARTFFFSFTDAYLDDPSIYSMVGIDNFLDVINDRSWWVAVRNTIVFTVISVAIETVLGLAIALLINEAIPGRGLVRAAILVPWAIPVVVSAKIWEWMLNDQFGVLNKILIGLGFIDHGIAWTASSSLIMGVIIFADVWMTTPFMVLLILAGLQLISPEIFEAAEVDGIPAWKRFWSITLPMLRPAIGVAVLFRVLDALRMFDLAYVMAASNENVMTVSIYARDRLISFQELGVGSAASTWVFLLVALAAIIIIGALRLDRASGELTK</sequence>
<feature type="transmembrane region" description="Helical" evidence="7">
    <location>
        <begin position="109"/>
        <end position="130"/>
    </location>
</feature>
<evidence type="ECO:0000313" key="9">
    <source>
        <dbReference type="EMBL" id="AJD42483.1"/>
    </source>
</evidence>
<evidence type="ECO:0000256" key="4">
    <source>
        <dbReference type="ARBA" id="ARBA00022692"/>
    </source>
</evidence>
<feature type="transmembrane region" description="Helical" evidence="7">
    <location>
        <begin position="76"/>
        <end position="97"/>
    </location>
</feature>
<feature type="domain" description="ABC transmembrane type-1" evidence="8">
    <location>
        <begin position="72"/>
        <end position="284"/>
    </location>
</feature>
<evidence type="ECO:0000256" key="5">
    <source>
        <dbReference type="ARBA" id="ARBA00022989"/>
    </source>
</evidence>
<evidence type="ECO:0000259" key="8">
    <source>
        <dbReference type="PROSITE" id="PS50928"/>
    </source>
</evidence>
<dbReference type="SUPFAM" id="SSF160964">
    <property type="entry name" value="MalF N-terminal region-like"/>
    <property type="match status" value="1"/>
</dbReference>
<protein>
    <submittedName>
        <fullName evidence="9">ABC transporter permease protein</fullName>
    </submittedName>
</protein>
<feature type="transmembrane region" description="Helical" evidence="7">
    <location>
        <begin position="272"/>
        <end position="290"/>
    </location>
</feature>
<dbReference type="GO" id="GO:0055085">
    <property type="term" value="P:transmembrane transport"/>
    <property type="evidence" value="ECO:0007669"/>
    <property type="project" value="InterPro"/>
</dbReference>
<keyword evidence="4 7" id="KW-0812">Transmembrane</keyword>
<dbReference type="AlphaFoldDB" id="A0A0B4X7D6"/>
<evidence type="ECO:0000256" key="1">
    <source>
        <dbReference type="ARBA" id="ARBA00004651"/>
    </source>
</evidence>
<keyword evidence="2 7" id="KW-0813">Transport</keyword>
<comment type="similarity">
    <text evidence="7">Belongs to the binding-protein-dependent transport system permease family.</text>
</comment>
<keyword evidence="3" id="KW-1003">Cell membrane</keyword>
<keyword evidence="5 7" id="KW-1133">Transmembrane helix</keyword>
<dbReference type="HOGENOM" id="CLU_016047_0_3_5"/>
<evidence type="ECO:0000256" key="2">
    <source>
        <dbReference type="ARBA" id="ARBA00022448"/>
    </source>
</evidence>
<comment type="subcellular location">
    <subcellularLocation>
        <location evidence="1 7">Cell membrane</location>
        <topology evidence="1 7">Multi-pass membrane protein</topology>
    </subcellularLocation>
</comment>
<accession>A0A0B4X7D6</accession>
<dbReference type="EMBL" id="CP006877">
    <property type="protein sequence ID" value="AJD42483.1"/>
    <property type="molecule type" value="Genomic_DNA"/>
</dbReference>
<feature type="transmembrane region" description="Helical" evidence="7">
    <location>
        <begin position="12"/>
        <end position="33"/>
    </location>
</feature>
<dbReference type="Gene3D" id="1.10.3720.10">
    <property type="entry name" value="MetI-like"/>
    <property type="match status" value="1"/>
</dbReference>
<name>A0A0B4X7D6_9HYPH</name>
<dbReference type="CDD" id="cd06261">
    <property type="entry name" value="TM_PBP2"/>
    <property type="match status" value="1"/>
</dbReference>
<dbReference type="KEGG" id="rga:RGR602_CH03167"/>
<evidence type="ECO:0000313" key="10">
    <source>
        <dbReference type="Proteomes" id="UP000031368"/>
    </source>
</evidence>
<evidence type="ECO:0000256" key="6">
    <source>
        <dbReference type="ARBA" id="ARBA00023136"/>
    </source>
</evidence>
<dbReference type="RefSeq" id="WP_039845864.1">
    <property type="nucleotide sequence ID" value="NZ_CP006877.1"/>
</dbReference>
<organism evidence="9 10">
    <name type="scientific">Rhizobium gallicum bv. gallicum R602sp</name>
    <dbReference type="NCBI Taxonomy" id="1041138"/>
    <lineage>
        <taxon>Bacteria</taxon>
        <taxon>Pseudomonadati</taxon>
        <taxon>Pseudomonadota</taxon>
        <taxon>Alphaproteobacteria</taxon>
        <taxon>Hyphomicrobiales</taxon>
        <taxon>Rhizobiaceae</taxon>
        <taxon>Rhizobium/Agrobacterium group</taxon>
        <taxon>Rhizobium</taxon>
    </lineage>
</organism>
<dbReference type="PROSITE" id="PS50928">
    <property type="entry name" value="ABC_TM1"/>
    <property type="match status" value="1"/>
</dbReference>
<feature type="transmembrane region" description="Helical" evidence="7">
    <location>
        <begin position="206"/>
        <end position="227"/>
    </location>
</feature>
<dbReference type="InterPro" id="IPR000515">
    <property type="entry name" value="MetI-like"/>
</dbReference>
<evidence type="ECO:0000256" key="7">
    <source>
        <dbReference type="RuleBase" id="RU363032"/>
    </source>
</evidence>
<dbReference type="Pfam" id="PF00528">
    <property type="entry name" value="BPD_transp_1"/>
    <property type="match status" value="1"/>
</dbReference>
<dbReference type="GO" id="GO:0005886">
    <property type="term" value="C:plasma membrane"/>
    <property type="evidence" value="ECO:0007669"/>
    <property type="project" value="UniProtKB-SubCell"/>
</dbReference>
<dbReference type="InterPro" id="IPR035906">
    <property type="entry name" value="MetI-like_sf"/>
</dbReference>
<proteinExistence type="inferred from homology"/>
<evidence type="ECO:0000256" key="3">
    <source>
        <dbReference type="ARBA" id="ARBA00022475"/>
    </source>
</evidence>
<dbReference type="SUPFAM" id="SSF161098">
    <property type="entry name" value="MetI-like"/>
    <property type="match status" value="1"/>
</dbReference>
<dbReference type="PANTHER" id="PTHR43005:SF2">
    <property type="entry name" value="INTEGRAL MEMBRANE SUGAR TRANSPORT PROTEIN"/>
    <property type="match status" value="1"/>
</dbReference>
<dbReference type="Proteomes" id="UP000031368">
    <property type="component" value="Chromosome"/>
</dbReference>
<feature type="transmembrane region" description="Helical" evidence="7">
    <location>
        <begin position="163"/>
        <end position="186"/>
    </location>
</feature>